<evidence type="ECO:0000313" key="2">
    <source>
        <dbReference type="EMBL" id="MCS0595510.1"/>
    </source>
</evidence>
<dbReference type="InterPro" id="IPR036513">
    <property type="entry name" value="STAS_dom_sf"/>
</dbReference>
<name>A0ABT2AH50_9BURK</name>
<evidence type="ECO:0000256" key="1">
    <source>
        <dbReference type="SAM" id="MobiDB-lite"/>
    </source>
</evidence>
<comment type="caution">
    <text evidence="2">The sequence shown here is derived from an EMBL/GenBank/DDBJ whole genome shotgun (WGS) entry which is preliminary data.</text>
</comment>
<evidence type="ECO:0008006" key="4">
    <source>
        <dbReference type="Google" id="ProtNLM"/>
    </source>
</evidence>
<feature type="region of interest" description="Disordered" evidence="1">
    <location>
        <begin position="77"/>
        <end position="98"/>
    </location>
</feature>
<dbReference type="RefSeq" id="WP_258826568.1">
    <property type="nucleotide sequence ID" value="NZ_JANUHA010000002.1"/>
</dbReference>
<evidence type="ECO:0000313" key="3">
    <source>
        <dbReference type="Proteomes" id="UP001206572"/>
    </source>
</evidence>
<accession>A0ABT2AH50</accession>
<dbReference type="EMBL" id="JANUHA010000002">
    <property type="protein sequence ID" value="MCS0595510.1"/>
    <property type="molecule type" value="Genomic_DNA"/>
</dbReference>
<feature type="compositionally biased region" description="Basic and acidic residues" evidence="1">
    <location>
        <begin position="24"/>
        <end position="44"/>
    </location>
</feature>
<feature type="region of interest" description="Disordered" evidence="1">
    <location>
        <begin position="17"/>
        <end position="44"/>
    </location>
</feature>
<sequence>MGLFSFLKKKNDAPADDILVMPDSRLRAGEPSRLDSEAERERQRAIARATAAKIDEIELAMASDIFDDEPAWGSARRPAAANAPVMSPPEPEEALEAPVPPASAPAVEESAILYANGQAAAAESLLRDSLQDFGRGERLPWWMLFDLYQATGREADFESLAIDYASHFETSPPAWQPLLPVEAPALGAGVAASEAFGAVLDSGAAPRLQRLLASSAPLVRIDLGAVRSVTPEGCAGLLSALQALRKEGRELVLAGADTLLGALRPMLVVGDRSAGEAPWLLLLELLLLSNREKDFEESAMDYCVTFEVSPPSFETPRRVSTAAPAPVKGDRFLLPPVAGGPSAALLDAVDAYAEGRELLVLDCSRLARMDYACATALQSRLHAHAAQGRDIELRELNHLVAALLRLLGFAQDGAAGDVKTGAIRLYPHRY</sequence>
<reference evidence="2 3" key="1">
    <citation type="submission" date="2022-08" db="EMBL/GenBank/DDBJ databases">
        <title>Reclassification of Massilia species as members of the genera Telluria, Duganella, Pseudoduganella, Mokoshia gen. nov. and Zemynaea gen. nov. using orthogonal and non-orthogonal genome-based approaches.</title>
        <authorList>
            <person name="Bowman J.P."/>
        </authorList>
    </citation>
    <scope>NUCLEOTIDE SEQUENCE [LARGE SCALE GENOMIC DNA]</scope>
    <source>
        <strain evidence="2 3">JCM 31661</strain>
    </source>
</reference>
<keyword evidence="3" id="KW-1185">Reference proteome</keyword>
<dbReference type="Gene3D" id="3.30.750.24">
    <property type="entry name" value="STAS domain"/>
    <property type="match status" value="1"/>
</dbReference>
<organism evidence="2 3">
    <name type="scientific">Massilia agri</name>
    <dbReference type="NCBI Taxonomy" id="1886785"/>
    <lineage>
        <taxon>Bacteria</taxon>
        <taxon>Pseudomonadati</taxon>
        <taxon>Pseudomonadota</taxon>
        <taxon>Betaproteobacteria</taxon>
        <taxon>Burkholderiales</taxon>
        <taxon>Oxalobacteraceae</taxon>
        <taxon>Telluria group</taxon>
        <taxon>Massilia</taxon>
    </lineage>
</organism>
<dbReference type="SUPFAM" id="SSF52091">
    <property type="entry name" value="SpoIIaa-like"/>
    <property type="match status" value="1"/>
</dbReference>
<protein>
    <recommendedName>
        <fullName evidence="4">STAS domain-containing protein</fullName>
    </recommendedName>
</protein>
<gene>
    <name evidence="2" type="ORF">NX780_04045</name>
</gene>
<dbReference type="Proteomes" id="UP001206572">
    <property type="component" value="Unassembled WGS sequence"/>
</dbReference>
<proteinExistence type="predicted"/>